<keyword evidence="2" id="KW-1185">Reference proteome</keyword>
<sequence length="396" mass="43783">MKKKKQIFAFILTIILIFSNISFAAIPGFEDSTKGYIIAEFDSDTILSSYNEDEVVSVASITKLMTYILTKEAIKKGSLSLTDSITVTEDIASVGGSSLSLSKDQNVTIEQLLKGLVIVSGNDAAYALAKTVGGSEEEFTKLMNEKAKEIGLEKANFVNASGLPDPETKEENTMTVRDVYTMSRYVLETYPEILELTSTKVLEIPELQVRKESTIPLLGEIAGIDGLKTGTTDAAGYCLVSTFKPISNETLKEHRFISVIMGANSNDDRRNIAEIIFNYINGNYINGKVVDEDEIYKELKINSIDSGVVEVYPKQTRDILYDKTEGLTISGDMNVDVKGPIKSGDKVGVLSIRGNNGKVYDVDLIVKEDYNKAGFGTRLKRMFLDIYENMKLYLNF</sequence>
<keyword evidence="1" id="KW-0378">Hydrolase</keyword>
<gene>
    <name evidence="1" type="ORF">JFY71_07670</name>
</gene>
<dbReference type="Proteomes" id="UP000595814">
    <property type="component" value="Chromosome"/>
</dbReference>
<protein>
    <submittedName>
        <fullName evidence="1">D-alanyl-D-alanine carboxypeptidase</fullName>
    </submittedName>
</protein>
<evidence type="ECO:0000313" key="2">
    <source>
        <dbReference type="Proteomes" id="UP000595814"/>
    </source>
</evidence>
<evidence type="ECO:0000313" key="1">
    <source>
        <dbReference type="EMBL" id="QQK07199.1"/>
    </source>
</evidence>
<name>A0AC61MQH5_9FIRM</name>
<organism evidence="1 2">
    <name type="scientific">Miniphocaeibacter halophilus</name>
    <dbReference type="NCBI Taxonomy" id="2931922"/>
    <lineage>
        <taxon>Bacteria</taxon>
        <taxon>Bacillati</taxon>
        <taxon>Bacillota</taxon>
        <taxon>Tissierellia</taxon>
        <taxon>Tissierellales</taxon>
        <taxon>Peptoniphilaceae</taxon>
        <taxon>Miniphocaeibacter</taxon>
    </lineage>
</organism>
<dbReference type="EMBL" id="CP066744">
    <property type="protein sequence ID" value="QQK07199.1"/>
    <property type="molecule type" value="Genomic_DNA"/>
</dbReference>
<accession>A0AC61MQH5</accession>
<keyword evidence="1" id="KW-0121">Carboxypeptidase</keyword>
<reference evidence="1 2" key="1">
    <citation type="journal article" date="2022" name="Int. J. Syst. Evol. Microbiol.">
        <title>Miniphocaeibacter halophilus sp. nov., an ammonium-tolerant acetate-producing bacterium isolated from a biogas system.</title>
        <authorList>
            <person name="Schnurer A."/>
            <person name="Singh A."/>
            <person name="Bi S."/>
            <person name="Qiao W."/>
            <person name="Westerholm M."/>
        </authorList>
    </citation>
    <scope>NUCLEOTIDE SEQUENCE [LARGE SCALE GENOMIC DNA]</scope>
    <source>
        <strain evidence="1 2">AMB_01</strain>
    </source>
</reference>
<proteinExistence type="predicted"/>
<keyword evidence="1" id="KW-0645">Protease</keyword>